<dbReference type="Proteomes" id="UP000004095">
    <property type="component" value="Unassembled WGS sequence"/>
</dbReference>
<evidence type="ECO:0000313" key="1">
    <source>
        <dbReference type="EMBL" id="EAY26868.1"/>
    </source>
</evidence>
<keyword evidence="2" id="KW-1185">Reference proteome</keyword>
<name>A1ZRY0_MICM2</name>
<proteinExistence type="predicted"/>
<reference evidence="1 2" key="1">
    <citation type="submission" date="2007-01" db="EMBL/GenBank/DDBJ databases">
        <authorList>
            <person name="Haygood M."/>
            <person name="Podell S."/>
            <person name="Anderson C."/>
            <person name="Hopkinson B."/>
            <person name="Roe K."/>
            <person name="Barbeau K."/>
            <person name="Gaasterland T."/>
            <person name="Ferriera S."/>
            <person name="Johnson J."/>
            <person name="Kravitz S."/>
            <person name="Beeson K."/>
            <person name="Sutton G."/>
            <person name="Rogers Y.-H."/>
            <person name="Friedman R."/>
            <person name="Frazier M."/>
            <person name="Venter J.C."/>
        </authorList>
    </citation>
    <scope>NUCLEOTIDE SEQUENCE [LARGE SCALE GENOMIC DNA]</scope>
    <source>
        <strain evidence="1 2">ATCC 23134</strain>
    </source>
</reference>
<dbReference type="AlphaFoldDB" id="A1ZRY0"/>
<gene>
    <name evidence="1" type="ORF">M23134_04818</name>
</gene>
<protein>
    <submittedName>
        <fullName evidence="1">Uncharacterized protein</fullName>
    </submittedName>
</protein>
<dbReference type="EMBL" id="AAWS01000029">
    <property type="protein sequence ID" value="EAY26868.1"/>
    <property type="molecule type" value="Genomic_DNA"/>
</dbReference>
<comment type="caution">
    <text evidence="1">The sequence shown here is derived from an EMBL/GenBank/DDBJ whole genome shotgun (WGS) entry which is preliminary data.</text>
</comment>
<sequence>MLRFWGLIWNKQQPTFVKTLRHFNKHRLHKILPLNVNLLVG</sequence>
<evidence type="ECO:0000313" key="2">
    <source>
        <dbReference type="Proteomes" id="UP000004095"/>
    </source>
</evidence>
<accession>A1ZRY0</accession>
<organism evidence="1 2">
    <name type="scientific">Microscilla marina ATCC 23134</name>
    <dbReference type="NCBI Taxonomy" id="313606"/>
    <lineage>
        <taxon>Bacteria</taxon>
        <taxon>Pseudomonadati</taxon>
        <taxon>Bacteroidota</taxon>
        <taxon>Cytophagia</taxon>
        <taxon>Cytophagales</taxon>
        <taxon>Microscillaceae</taxon>
        <taxon>Microscilla</taxon>
    </lineage>
</organism>